<keyword evidence="3" id="KW-1185">Reference proteome</keyword>
<dbReference type="SUPFAM" id="SSF56436">
    <property type="entry name" value="C-type lectin-like"/>
    <property type="match status" value="1"/>
</dbReference>
<organism evidence="2 3">
    <name type="scientific">Ostreobium quekettii</name>
    <dbReference type="NCBI Taxonomy" id="121088"/>
    <lineage>
        <taxon>Eukaryota</taxon>
        <taxon>Viridiplantae</taxon>
        <taxon>Chlorophyta</taxon>
        <taxon>core chlorophytes</taxon>
        <taxon>Ulvophyceae</taxon>
        <taxon>TCBD clade</taxon>
        <taxon>Bryopsidales</taxon>
        <taxon>Ostreobineae</taxon>
        <taxon>Ostreobiaceae</taxon>
        <taxon>Ostreobium</taxon>
    </lineage>
</organism>
<dbReference type="InterPro" id="IPR001304">
    <property type="entry name" value="C-type_lectin-like"/>
</dbReference>
<evidence type="ECO:0000313" key="3">
    <source>
        <dbReference type="Proteomes" id="UP000708148"/>
    </source>
</evidence>
<feature type="domain" description="C-type lectin" evidence="1">
    <location>
        <begin position="23"/>
        <end position="143"/>
    </location>
</feature>
<dbReference type="EMBL" id="CAJHUC010001181">
    <property type="protein sequence ID" value="CAD7700128.1"/>
    <property type="molecule type" value="Genomic_DNA"/>
</dbReference>
<comment type="caution">
    <text evidence="2">The sequence shown here is derived from an EMBL/GenBank/DDBJ whole genome shotgun (WGS) entry which is preliminary data.</text>
</comment>
<dbReference type="InterPro" id="IPR016187">
    <property type="entry name" value="CTDL_fold"/>
</dbReference>
<evidence type="ECO:0000313" key="2">
    <source>
        <dbReference type="EMBL" id="CAD7700128.1"/>
    </source>
</evidence>
<dbReference type="Gene3D" id="3.10.100.10">
    <property type="entry name" value="Mannose-Binding Protein A, subunit A"/>
    <property type="match status" value="1"/>
</dbReference>
<reference evidence="2" key="1">
    <citation type="submission" date="2020-12" db="EMBL/GenBank/DDBJ databases">
        <authorList>
            <person name="Iha C."/>
        </authorList>
    </citation>
    <scope>NUCLEOTIDE SEQUENCE</scope>
</reference>
<accession>A0A8S1IY73</accession>
<protein>
    <recommendedName>
        <fullName evidence="1">C-type lectin domain-containing protein</fullName>
    </recommendedName>
</protein>
<dbReference type="AlphaFoldDB" id="A0A8S1IY73"/>
<proteinExistence type="predicted"/>
<dbReference type="InterPro" id="IPR016186">
    <property type="entry name" value="C-type_lectin-like/link_sf"/>
</dbReference>
<feature type="non-terminal residue" evidence="2">
    <location>
        <position position="239"/>
    </location>
</feature>
<gene>
    <name evidence="2" type="ORF">OSTQU699_LOCUS5487</name>
</gene>
<dbReference type="Pfam" id="PF00059">
    <property type="entry name" value="Lectin_C"/>
    <property type="match status" value="1"/>
</dbReference>
<dbReference type="SMART" id="SM00034">
    <property type="entry name" value="CLECT"/>
    <property type="match status" value="1"/>
</dbReference>
<dbReference type="PROSITE" id="PS50041">
    <property type="entry name" value="C_TYPE_LECTIN_2"/>
    <property type="match status" value="1"/>
</dbReference>
<dbReference type="CDD" id="cd00037">
    <property type="entry name" value="CLECT"/>
    <property type="match status" value="1"/>
</dbReference>
<name>A0A8S1IY73_9CHLO</name>
<dbReference type="Proteomes" id="UP000708148">
    <property type="component" value="Unassembled WGS sequence"/>
</dbReference>
<sequence>ILRTEEGECPQMFKREMCHFLQASGHFYIASSALLPFGEAKEACSKMGWQLARVDTPDEQALLAGLSPPQGSWIGMQKFSDVWKWTTFTNGGEDGDQVVADEHRPRSMDERKLEERCATIDSRGPRHNIDSAPCAKAAHYICEFQPENAGDPAGCEDKVVVNMDFPYDVRPIHKCKDLEKAIDLETKVVEEAKALTGENVFAPTDGEPLTNDDVNCCCKTDFEIHSKSCSTVFGSEMRR</sequence>
<evidence type="ECO:0000259" key="1">
    <source>
        <dbReference type="PROSITE" id="PS50041"/>
    </source>
</evidence>